<reference evidence="1 4" key="1">
    <citation type="submission" date="2018-01" db="EMBL/GenBank/DDBJ databases">
        <title>Whole genome sequencing of Histamine producing bacteria.</title>
        <authorList>
            <person name="Butler K."/>
        </authorList>
    </citation>
    <scope>NUCLEOTIDE SEQUENCE [LARGE SCALE GENOMIC DNA]</scope>
    <source>
        <strain evidence="2 3">ATCC 51761</strain>
        <strain evidence="1 4">NCIMB 13481</strain>
    </source>
</reference>
<dbReference type="CDD" id="cd00580">
    <property type="entry name" value="CHMI"/>
    <property type="match status" value="1"/>
</dbReference>
<dbReference type="EMBL" id="PYOP01000005">
    <property type="protein sequence ID" value="PSW98865.1"/>
    <property type="molecule type" value="Genomic_DNA"/>
</dbReference>
<dbReference type="Proteomes" id="UP000241190">
    <property type="component" value="Unassembled WGS sequence"/>
</dbReference>
<evidence type="ECO:0000313" key="4">
    <source>
        <dbReference type="Proteomes" id="UP000241954"/>
    </source>
</evidence>
<accession>A0A0D8PX18</accession>
<protein>
    <submittedName>
        <fullName evidence="1">5-carboxymethyl-2-hydroxymuconate isomerase</fullName>
    </submittedName>
</protein>
<sequence>MPHCIVEYAKDLETDIDLTELMTTAHFSIFSSGIFEEEDIKTRLIPYEVYRTGTTAKPFVHITLRILPGRSDQQKDTLSELILHNVASMFHSDIALSVEIEDINLQSYRKYVV</sequence>
<name>A0A0D8PX18_9GAMM</name>
<dbReference type="PANTHER" id="PTHR37950">
    <property type="entry name" value="4-HYDROXYPHENYLACETATE CATABOLISM PROTEIN"/>
    <property type="match status" value="1"/>
</dbReference>
<evidence type="ECO:0000313" key="3">
    <source>
        <dbReference type="Proteomes" id="UP000241190"/>
    </source>
</evidence>
<dbReference type="PANTHER" id="PTHR37950:SF1">
    <property type="entry name" value="4-HYDROXYPHENYLACETATE CATABOLISM PROTEIN"/>
    <property type="match status" value="1"/>
</dbReference>
<dbReference type="InterPro" id="IPR004220">
    <property type="entry name" value="5-COMe_2-OHmuconate_Isoase"/>
</dbReference>
<dbReference type="InterPro" id="IPR014347">
    <property type="entry name" value="Tautomerase/MIF_sf"/>
</dbReference>
<keyword evidence="3" id="KW-1185">Reference proteome</keyword>
<dbReference type="GeneID" id="93549080"/>
<dbReference type="AlphaFoldDB" id="A0A0D8PX18"/>
<comment type="caution">
    <text evidence="1">The sequence shown here is derived from an EMBL/GenBank/DDBJ whole genome shotgun (WGS) entry which is preliminary data.</text>
</comment>
<dbReference type="Pfam" id="PF02962">
    <property type="entry name" value="CHMI"/>
    <property type="match status" value="1"/>
</dbReference>
<organism evidence="1 4">
    <name type="scientific">Photobacterium iliopiscarium</name>
    <dbReference type="NCBI Taxonomy" id="56192"/>
    <lineage>
        <taxon>Bacteria</taxon>
        <taxon>Pseudomonadati</taxon>
        <taxon>Pseudomonadota</taxon>
        <taxon>Gammaproteobacteria</taxon>
        <taxon>Vibrionales</taxon>
        <taxon>Vibrionaceae</taxon>
        <taxon>Photobacterium</taxon>
    </lineage>
</organism>
<evidence type="ECO:0000313" key="1">
    <source>
        <dbReference type="EMBL" id="PSV98129.1"/>
    </source>
</evidence>
<gene>
    <name evidence="1" type="ORF">C9I88_05540</name>
    <name evidence="2" type="ORF">C9J52_04100</name>
</gene>
<dbReference type="EMBL" id="PYLW01000004">
    <property type="protein sequence ID" value="PSV98129.1"/>
    <property type="molecule type" value="Genomic_DNA"/>
</dbReference>
<dbReference type="Gene3D" id="3.30.429.10">
    <property type="entry name" value="Macrophage Migration Inhibitory Factor"/>
    <property type="match status" value="1"/>
</dbReference>
<dbReference type="Proteomes" id="UP000241954">
    <property type="component" value="Unassembled WGS sequence"/>
</dbReference>
<proteinExistence type="predicted"/>
<dbReference type="STRING" id="56192.UB38_11315"/>
<dbReference type="SUPFAM" id="SSF55331">
    <property type="entry name" value="Tautomerase/MIF"/>
    <property type="match status" value="1"/>
</dbReference>
<evidence type="ECO:0000313" key="2">
    <source>
        <dbReference type="EMBL" id="PSW98865.1"/>
    </source>
</evidence>
<dbReference type="GO" id="GO:0008704">
    <property type="term" value="F:5-carboxymethyl-2-hydroxymuconate delta-isomerase activity"/>
    <property type="evidence" value="ECO:0007669"/>
    <property type="project" value="InterPro"/>
</dbReference>
<dbReference type="OrthoDB" id="9814215at2"/>
<keyword evidence="1" id="KW-0413">Isomerase</keyword>
<dbReference type="RefSeq" id="WP_045037037.1">
    <property type="nucleotide sequence ID" value="NZ_CAMQYU010000081.1"/>
</dbReference>